<accession>A0A3B1APP1</accession>
<feature type="transmembrane region" description="Helical" evidence="1">
    <location>
        <begin position="88"/>
        <end position="106"/>
    </location>
</feature>
<feature type="transmembrane region" description="Helical" evidence="1">
    <location>
        <begin position="20"/>
        <end position="38"/>
    </location>
</feature>
<protein>
    <submittedName>
        <fullName evidence="2">Uncharacterized protein</fullName>
    </submittedName>
</protein>
<gene>
    <name evidence="2" type="ORF">MNBD_GAMMA25-1159</name>
</gene>
<feature type="transmembrane region" description="Helical" evidence="1">
    <location>
        <begin position="118"/>
        <end position="136"/>
    </location>
</feature>
<dbReference type="AlphaFoldDB" id="A0A3B1APP1"/>
<evidence type="ECO:0000256" key="1">
    <source>
        <dbReference type="SAM" id="Phobius"/>
    </source>
</evidence>
<organism evidence="2">
    <name type="scientific">hydrothermal vent metagenome</name>
    <dbReference type="NCBI Taxonomy" id="652676"/>
    <lineage>
        <taxon>unclassified sequences</taxon>
        <taxon>metagenomes</taxon>
        <taxon>ecological metagenomes</taxon>
    </lineage>
</organism>
<evidence type="ECO:0000313" key="2">
    <source>
        <dbReference type="EMBL" id="VAX07929.1"/>
    </source>
</evidence>
<keyword evidence="1" id="KW-1133">Transmembrane helix</keyword>
<keyword evidence="1" id="KW-0472">Membrane</keyword>
<dbReference type="EMBL" id="UOFY01000021">
    <property type="protein sequence ID" value="VAX07929.1"/>
    <property type="molecule type" value="Genomic_DNA"/>
</dbReference>
<feature type="transmembrane region" description="Helical" evidence="1">
    <location>
        <begin position="44"/>
        <end position="62"/>
    </location>
</feature>
<name>A0A3B1APP1_9ZZZZ</name>
<proteinExistence type="predicted"/>
<sequence>MQFEIPENDKKAARHPHELFLVNLITNHILLFVGLLGMAGNYPVLMLITPTISLCMLLYILYRARLSLSRDTWFVMCHWQIAARRSHLFITMLIILGLVIAAVYFVSGGELRPQHYAFAGVGALPTMFTILALIVMESDAMHQAKLGQLPDSIVQQFPNADAIRVNCE</sequence>
<keyword evidence="1" id="KW-0812">Transmembrane</keyword>
<reference evidence="2" key="1">
    <citation type="submission" date="2018-06" db="EMBL/GenBank/DDBJ databases">
        <authorList>
            <person name="Zhirakovskaya E."/>
        </authorList>
    </citation>
    <scope>NUCLEOTIDE SEQUENCE</scope>
</reference>